<dbReference type="AlphaFoldDB" id="A0A8J3RCZ2"/>
<comment type="caution">
    <text evidence="2">The sequence shown here is derived from an EMBL/GenBank/DDBJ whole genome shotgun (WGS) entry which is preliminary data.</text>
</comment>
<gene>
    <name evidence="2" type="ORF">Mth01_45680</name>
</gene>
<dbReference type="EMBL" id="BOOG01000049">
    <property type="protein sequence ID" value="GIH72315.1"/>
    <property type="molecule type" value="Genomic_DNA"/>
</dbReference>
<dbReference type="SUPFAM" id="SSF56112">
    <property type="entry name" value="Protein kinase-like (PK-like)"/>
    <property type="match status" value="1"/>
</dbReference>
<keyword evidence="3" id="KW-1185">Reference proteome</keyword>
<dbReference type="RefSeq" id="WP_204017979.1">
    <property type="nucleotide sequence ID" value="NZ_BOOG01000049.1"/>
</dbReference>
<feature type="compositionally biased region" description="Pro residues" evidence="1">
    <location>
        <begin position="292"/>
        <end position="303"/>
    </location>
</feature>
<name>A0A8J3RCZ2_9ACTN</name>
<reference evidence="2" key="1">
    <citation type="submission" date="2021-01" db="EMBL/GenBank/DDBJ databases">
        <title>Whole genome shotgun sequence of Sphaerimonospora thailandensis NBRC 107569.</title>
        <authorList>
            <person name="Komaki H."/>
            <person name="Tamura T."/>
        </authorList>
    </citation>
    <scope>NUCLEOTIDE SEQUENCE</scope>
    <source>
        <strain evidence="2">NBRC 107569</strain>
    </source>
</reference>
<evidence type="ECO:0000256" key="1">
    <source>
        <dbReference type="SAM" id="MobiDB-lite"/>
    </source>
</evidence>
<dbReference type="Proteomes" id="UP000610966">
    <property type="component" value="Unassembled WGS sequence"/>
</dbReference>
<proteinExistence type="predicted"/>
<dbReference type="InterPro" id="IPR011009">
    <property type="entry name" value="Kinase-like_dom_sf"/>
</dbReference>
<evidence type="ECO:0008006" key="4">
    <source>
        <dbReference type="Google" id="ProtNLM"/>
    </source>
</evidence>
<accession>A0A8J3RCZ2</accession>
<feature type="region of interest" description="Disordered" evidence="1">
    <location>
        <begin position="289"/>
        <end position="325"/>
    </location>
</feature>
<dbReference type="Gene3D" id="1.10.510.10">
    <property type="entry name" value="Transferase(Phosphotransferase) domain 1"/>
    <property type="match status" value="1"/>
</dbReference>
<evidence type="ECO:0000313" key="2">
    <source>
        <dbReference type="EMBL" id="GIH72315.1"/>
    </source>
</evidence>
<organism evidence="2 3">
    <name type="scientific">Sphaerimonospora thailandensis</name>
    <dbReference type="NCBI Taxonomy" id="795644"/>
    <lineage>
        <taxon>Bacteria</taxon>
        <taxon>Bacillati</taxon>
        <taxon>Actinomycetota</taxon>
        <taxon>Actinomycetes</taxon>
        <taxon>Streptosporangiales</taxon>
        <taxon>Streptosporangiaceae</taxon>
        <taxon>Sphaerimonospora</taxon>
    </lineage>
</organism>
<sequence>MSWPDGSDLQLGSLSLGDKLGMGGQGAVYDFKSPRGRGLEGAGYVYKEYLQPAAVNAAALADLVALPGRMASNERDRLLAQAAWPLARVLNGNRVTGFIMAKVPSQFWGEATAGRKLREAQYLMFEPKPLWGDIVPPDAGGRLEVARRAASLFQLLHANRLIVGDVSMRNLLWSPSPVGIFLLDCDGARVEGRSPVMRQPETIDWDDPLQLRAGPDQDTDRYKLALLIVRILTRDHGLRPGTDPRFVPGLPDPVVQVVTKRFKEAAGPRGTRPDAARWAMALMGRDIIELDPPGPVRKPPTLPKAPMDQPGRRFDIDLTSQAGGT</sequence>
<protein>
    <recommendedName>
        <fullName evidence="4">Protein kinase domain-containing protein</fullName>
    </recommendedName>
</protein>
<evidence type="ECO:0000313" key="3">
    <source>
        <dbReference type="Proteomes" id="UP000610966"/>
    </source>
</evidence>